<organism evidence="2 3">
    <name type="scientific">Hymenolepis diminuta</name>
    <name type="common">Rat tapeworm</name>
    <dbReference type="NCBI Taxonomy" id="6216"/>
    <lineage>
        <taxon>Eukaryota</taxon>
        <taxon>Metazoa</taxon>
        <taxon>Spiralia</taxon>
        <taxon>Lophotrochozoa</taxon>
        <taxon>Platyhelminthes</taxon>
        <taxon>Cestoda</taxon>
        <taxon>Eucestoda</taxon>
        <taxon>Cyclophyllidea</taxon>
        <taxon>Hymenolepididae</taxon>
        <taxon>Hymenolepis</taxon>
    </lineage>
</organism>
<name>A0A564ZA95_HYMDI</name>
<gene>
    <name evidence="2" type="ORF">WMSIL1_LOCUS13656</name>
</gene>
<keyword evidence="1" id="KW-0812">Transmembrane</keyword>
<keyword evidence="1" id="KW-1133">Transmembrane helix</keyword>
<evidence type="ECO:0000313" key="3">
    <source>
        <dbReference type="Proteomes" id="UP000321570"/>
    </source>
</evidence>
<protein>
    <submittedName>
        <fullName evidence="2">Uncharacterized protein</fullName>
    </submittedName>
</protein>
<evidence type="ECO:0000313" key="2">
    <source>
        <dbReference type="EMBL" id="VUZ55704.1"/>
    </source>
</evidence>
<sequence length="189" mass="20403">MQLFDRLSVFIREPKCTRVRIGQNIPILLVTSIPTIVTMVAWKLFPKGLILGDAPPTLKKNTSGKKKMRNSNSTSRLSSAATICSPSFRSSAYDDGASSVYASSIGGRSVTSSVRRAIRYTYDTYDSVGTRGTPSGGEEFSMMDLAHLQLTLNSLFAAGRANSTASSRVSTKASLCSRASCISTLRKMK</sequence>
<proteinExistence type="predicted"/>
<dbReference type="EMBL" id="CABIJS010000697">
    <property type="protein sequence ID" value="VUZ55704.1"/>
    <property type="molecule type" value="Genomic_DNA"/>
</dbReference>
<evidence type="ECO:0000256" key="1">
    <source>
        <dbReference type="SAM" id="Phobius"/>
    </source>
</evidence>
<reference evidence="2 3" key="1">
    <citation type="submission" date="2019-07" db="EMBL/GenBank/DDBJ databases">
        <authorList>
            <person name="Jastrzebski P J."/>
            <person name="Paukszto L."/>
            <person name="Jastrzebski P J."/>
        </authorList>
    </citation>
    <scope>NUCLEOTIDE SEQUENCE [LARGE SCALE GENOMIC DNA]</scope>
    <source>
        <strain evidence="2 3">WMS-il1</strain>
    </source>
</reference>
<keyword evidence="1" id="KW-0472">Membrane</keyword>
<keyword evidence="3" id="KW-1185">Reference proteome</keyword>
<dbReference type="AlphaFoldDB" id="A0A564ZA95"/>
<feature type="transmembrane region" description="Helical" evidence="1">
    <location>
        <begin position="21"/>
        <end position="42"/>
    </location>
</feature>
<dbReference type="Proteomes" id="UP000321570">
    <property type="component" value="Unassembled WGS sequence"/>
</dbReference>
<accession>A0A564ZA95</accession>